<evidence type="ECO:0000256" key="1">
    <source>
        <dbReference type="PROSITE-ProRule" id="PRU00339"/>
    </source>
</evidence>
<feature type="region of interest" description="Disordered" evidence="2">
    <location>
        <begin position="453"/>
        <end position="488"/>
    </location>
</feature>
<feature type="domain" description="CHAT" evidence="3">
    <location>
        <begin position="98"/>
        <end position="389"/>
    </location>
</feature>
<feature type="repeat" description="TPR" evidence="1">
    <location>
        <begin position="730"/>
        <end position="763"/>
    </location>
</feature>
<dbReference type="PROSITE" id="PS50005">
    <property type="entry name" value="TPR"/>
    <property type="match status" value="1"/>
</dbReference>
<evidence type="ECO:0000313" key="4">
    <source>
        <dbReference type="EMBL" id="EDX77184.1"/>
    </source>
</evidence>
<dbReference type="EMBL" id="DS989844">
    <property type="protein sequence ID" value="EDX77184.1"/>
    <property type="molecule type" value="Genomic_DNA"/>
</dbReference>
<name>B4VLG1_9CYAN</name>
<dbReference type="InterPro" id="IPR019734">
    <property type="entry name" value="TPR_rpt"/>
</dbReference>
<dbReference type="RefSeq" id="WP_006099296.1">
    <property type="nucleotide sequence ID" value="NZ_DS989844.1"/>
</dbReference>
<dbReference type="SUPFAM" id="SSF48452">
    <property type="entry name" value="TPR-like"/>
    <property type="match status" value="1"/>
</dbReference>
<dbReference type="STRING" id="118168.MC7420_321"/>
<dbReference type="InterPro" id="IPR024983">
    <property type="entry name" value="CHAT_dom"/>
</dbReference>
<proteinExistence type="predicted"/>
<feature type="region of interest" description="Disordered" evidence="2">
    <location>
        <begin position="503"/>
        <end position="573"/>
    </location>
</feature>
<dbReference type="Pfam" id="PF12770">
    <property type="entry name" value="CHAT"/>
    <property type="match status" value="1"/>
</dbReference>
<evidence type="ECO:0000256" key="2">
    <source>
        <dbReference type="SAM" id="MobiDB-lite"/>
    </source>
</evidence>
<evidence type="ECO:0000259" key="3">
    <source>
        <dbReference type="Pfam" id="PF12770"/>
    </source>
</evidence>
<reference evidence="4 5" key="1">
    <citation type="submission" date="2008-07" db="EMBL/GenBank/DDBJ databases">
        <authorList>
            <person name="Tandeau de Marsac N."/>
            <person name="Ferriera S."/>
            <person name="Johnson J."/>
            <person name="Kravitz S."/>
            <person name="Beeson K."/>
            <person name="Sutton G."/>
            <person name="Rogers Y.-H."/>
            <person name="Friedman R."/>
            <person name="Frazier M."/>
            <person name="Venter J.C."/>
        </authorList>
    </citation>
    <scope>NUCLEOTIDE SEQUENCE [LARGE SCALE GENOMIC DNA]</scope>
    <source>
        <strain evidence="4 5">PCC 7420</strain>
    </source>
</reference>
<organism evidence="4 5">
    <name type="scientific">Coleofasciculus chthonoplastes PCC 7420</name>
    <dbReference type="NCBI Taxonomy" id="118168"/>
    <lineage>
        <taxon>Bacteria</taxon>
        <taxon>Bacillati</taxon>
        <taxon>Cyanobacteriota</taxon>
        <taxon>Cyanophyceae</taxon>
        <taxon>Coleofasciculales</taxon>
        <taxon>Coleofasciculaceae</taxon>
        <taxon>Coleofasciculus</taxon>
    </lineage>
</organism>
<sequence length="850" mass="94050">MTFSKLDQAIAVAQEFHISVTPLGDDQHLVRIERVAPGVPLAEEQVRWPMDEWLTQARQLMNDPLLGLLQGGAGGMDELFFLPNSDQQVRQSCQNLVALGQELYNALFQGSLRDSWMMAQAIAQNQRTVLRLRLGLKGNRLPRLPWEVLHAGDRPLATGTDVAFSRYQLSTGLMRPIHSLPPQPNPVLKILMVIAGPSDQESLELAQEAAHLQEELKNRSRQEPPAIQLTILEQPGREQLTQALEQGQYQVFHYAGHSSLGDSGGDVYLVSNKTGLTETLNGNDLAGLLANNGVQLAVFNSCRGAYTATSDPLDNGKERNLAEALVKRGIPGVLAMAERIPDEVALTLTRLLYRNLNQGYPIDLSLSRARQGLISAYGSNQLYWALPVLYLHPEFDGFLTNVDDDYHHREERLQLSEPPDMPLVSDESDAELFTQQMLNRTRLEDEDEFLLEEKPPLAKYEYQPRQNWLDETPSEETPSEDEGDDPSSFIKNLLEQLDSEPEIEEPKLPPLDPNHPPQPAPEQENQDVPNPPPQQSPVSSAAPAPTSVPKTARLSSEDTVKSKPSPAQPTQKGWRSWLVAPKLWVGLGVGAVAIALLSFALVWNRQPQPDTLITSPDSPVPSLPQPSDSDQINLAQAETSRVTAIAIEQLGQGNIEAGTEAVEALLNRGALSQADAALKAVSPSQLDNPTISFLRGRLAWQSLQTGDTNYNISDVRRYWETAVKAQPDLAKYHNALGFAYYAEGDFERANNAWLDALTLIEQEQIDADVAGNGAKKEALTAYAGLALGFWKSAQPQPAEKRTNLLNESLKLRKKVLQDDPVNFQPDALSQNWLWSEQAIQDWRSLLGETQ</sequence>
<feature type="compositionally biased region" description="Low complexity" evidence="2">
    <location>
        <begin position="536"/>
        <end position="549"/>
    </location>
</feature>
<keyword evidence="5" id="KW-1185">Reference proteome</keyword>
<dbReference type="HOGENOM" id="CLU_336721_0_0_3"/>
<dbReference type="Gene3D" id="1.25.40.10">
    <property type="entry name" value="Tetratricopeptide repeat domain"/>
    <property type="match status" value="1"/>
</dbReference>
<feature type="compositionally biased region" description="Acidic residues" evidence="2">
    <location>
        <begin position="472"/>
        <end position="485"/>
    </location>
</feature>
<dbReference type="eggNOG" id="COG4995">
    <property type="taxonomic scope" value="Bacteria"/>
</dbReference>
<feature type="compositionally biased region" description="Pro residues" evidence="2">
    <location>
        <begin position="508"/>
        <end position="520"/>
    </location>
</feature>
<evidence type="ECO:0000313" key="5">
    <source>
        <dbReference type="Proteomes" id="UP000003835"/>
    </source>
</evidence>
<accession>B4VLG1</accession>
<protein>
    <submittedName>
        <fullName evidence="4">Tetratricopeptide repeat domain protein</fullName>
    </submittedName>
</protein>
<dbReference type="InterPro" id="IPR011990">
    <property type="entry name" value="TPR-like_helical_dom_sf"/>
</dbReference>
<dbReference type="AlphaFoldDB" id="B4VLG1"/>
<dbReference type="Proteomes" id="UP000003835">
    <property type="component" value="Unassembled WGS sequence"/>
</dbReference>
<gene>
    <name evidence="4" type="ORF">MC7420_321</name>
</gene>
<keyword evidence="1" id="KW-0802">TPR repeat</keyword>